<organism evidence="2 3">
    <name type="scientific">Paraconexibacter algicola</name>
    <dbReference type="NCBI Taxonomy" id="2133960"/>
    <lineage>
        <taxon>Bacteria</taxon>
        <taxon>Bacillati</taxon>
        <taxon>Actinomycetota</taxon>
        <taxon>Thermoleophilia</taxon>
        <taxon>Solirubrobacterales</taxon>
        <taxon>Paraconexibacteraceae</taxon>
        <taxon>Paraconexibacter</taxon>
    </lineage>
</organism>
<gene>
    <name evidence="2" type="ORF">C7Y72_19470</name>
</gene>
<dbReference type="Proteomes" id="UP000240739">
    <property type="component" value="Unassembled WGS sequence"/>
</dbReference>
<sequence length="119" mass="11662">MTAFRLIPLQAHGALEMLVGILTMVAPFALGFDPAGTVLAVVVGAALVGLALGSTTDERGVPAVPVATHHAADYGLAIGVGGAALVLGVAGDSVAGFTLAGIAALQLALNLSTRYSARA</sequence>
<dbReference type="EMBL" id="PYYB01000004">
    <property type="protein sequence ID" value="PTL54776.1"/>
    <property type="molecule type" value="Genomic_DNA"/>
</dbReference>
<dbReference type="AlphaFoldDB" id="A0A2T4UC42"/>
<dbReference type="RefSeq" id="WP_107570876.1">
    <property type="nucleotide sequence ID" value="NZ_PYYB01000004.1"/>
</dbReference>
<dbReference type="OrthoDB" id="10019187at2"/>
<comment type="caution">
    <text evidence="2">The sequence shown here is derived from an EMBL/GenBank/DDBJ whole genome shotgun (WGS) entry which is preliminary data.</text>
</comment>
<feature type="transmembrane region" description="Helical" evidence="1">
    <location>
        <begin position="76"/>
        <end position="109"/>
    </location>
</feature>
<name>A0A2T4UC42_9ACTN</name>
<accession>A0A2T4UC42</accession>
<evidence type="ECO:0000313" key="2">
    <source>
        <dbReference type="EMBL" id="PTL54776.1"/>
    </source>
</evidence>
<evidence type="ECO:0000313" key="3">
    <source>
        <dbReference type="Proteomes" id="UP000240739"/>
    </source>
</evidence>
<keyword evidence="1" id="KW-0812">Transmembrane</keyword>
<reference evidence="2 3" key="1">
    <citation type="submission" date="2018-03" db="EMBL/GenBank/DDBJ databases">
        <title>Aquarubrobacter algicola gen. nov., sp. nov., a novel actinobacterium isolated from shallow eutrophic lake during the end of cyanobacterial harmful algal blooms.</title>
        <authorList>
            <person name="Chun S.J."/>
        </authorList>
    </citation>
    <scope>NUCLEOTIDE SEQUENCE [LARGE SCALE GENOMIC DNA]</scope>
    <source>
        <strain evidence="2 3">Seoho-28</strain>
    </source>
</reference>
<feature type="transmembrane region" description="Helical" evidence="1">
    <location>
        <begin position="37"/>
        <end position="56"/>
    </location>
</feature>
<evidence type="ECO:0000256" key="1">
    <source>
        <dbReference type="SAM" id="Phobius"/>
    </source>
</evidence>
<feature type="transmembrane region" description="Helical" evidence="1">
    <location>
        <begin position="12"/>
        <end position="30"/>
    </location>
</feature>
<proteinExistence type="predicted"/>
<keyword evidence="3" id="KW-1185">Reference proteome</keyword>
<keyword evidence="1" id="KW-1133">Transmembrane helix</keyword>
<protein>
    <submittedName>
        <fullName evidence="2">Uncharacterized protein</fullName>
    </submittedName>
</protein>
<keyword evidence="1" id="KW-0472">Membrane</keyword>